<dbReference type="AlphaFoldDB" id="A0A2H0DVY3"/>
<dbReference type="PANTHER" id="PTHR33823">
    <property type="entry name" value="RNA POLYMERASE-BINDING TRANSCRIPTION FACTOR DKSA-RELATED"/>
    <property type="match status" value="1"/>
</dbReference>
<gene>
    <name evidence="3" type="ORF">COW82_02450</name>
</gene>
<name>A0A2H0DVY3_9BACT</name>
<feature type="region of interest" description="Disordered" evidence="2">
    <location>
        <begin position="91"/>
        <end position="123"/>
    </location>
</feature>
<evidence type="ECO:0000313" key="4">
    <source>
        <dbReference type="Proteomes" id="UP000231276"/>
    </source>
</evidence>
<sequence>MEKEKVEKFRKMLEKKLQVLQRELSRIGRINPDNKDDWEAKPEEWDKTGADRNELSDVIEEYEENSAALKELEIRYNNVKRALKKIENGTYGLDEVDGTPIPQDRLLANPSARTKVENADKLR</sequence>
<feature type="zinc finger region" description="dksA C4-type" evidence="1">
    <location>
        <begin position="94"/>
        <end position="118"/>
    </location>
</feature>
<feature type="region of interest" description="Disordered" evidence="2">
    <location>
        <begin position="30"/>
        <end position="51"/>
    </location>
</feature>
<feature type="compositionally biased region" description="Basic and acidic residues" evidence="2">
    <location>
        <begin position="32"/>
        <end position="51"/>
    </location>
</feature>
<dbReference type="Gene3D" id="1.20.120.910">
    <property type="entry name" value="DksA, coiled-coil domain"/>
    <property type="match status" value="1"/>
</dbReference>
<dbReference type="PROSITE" id="PS51128">
    <property type="entry name" value="ZF_DKSA_2"/>
    <property type="match status" value="1"/>
</dbReference>
<reference evidence="3 4" key="1">
    <citation type="submission" date="2017-09" db="EMBL/GenBank/DDBJ databases">
        <title>Depth-based differentiation of microbial function through sediment-hosted aquifers and enrichment of novel symbionts in the deep terrestrial subsurface.</title>
        <authorList>
            <person name="Probst A.J."/>
            <person name="Ladd B."/>
            <person name="Jarett J.K."/>
            <person name="Geller-Mcgrath D.E."/>
            <person name="Sieber C.M."/>
            <person name="Emerson J.B."/>
            <person name="Anantharaman K."/>
            <person name="Thomas B.C."/>
            <person name="Malmstrom R."/>
            <person name="Stieglmeier M."/>
            <person name="Klingl A."/>
            <person name="Woyke T."/>
            <person name="Ryan C.M."/>
            <person name="Banfield J.F."/>
        </authorList>
    </citation>
    <scope>NUCLEOTIDE SEQUENCE [LARGE SCALE GENOMIC DNA]</scope>
    <source>
        <strain evidence="3">CG22_combo_CG10-13_8_21_14_all_43_18</strain>
    </source>
</reference>
<dbReference type="Proteomes" id="UP000231276">
    <property type="component" value="Unassembled WGS sequence"/>
</dbReference>
<dbReference type="InterPro" id="IPR037187">
    <property type="entry name" value="DnaK_N"/>
</dbReference>
<dbReference type="EMBL" id="PCTS01000034">
    <property type="protein sequence ID" value="PIP86335.1"/>
    <property type="molecule type" value="Genomic_DNA"/>
</dbReference>
<evidence type="ECO:0000313" key="3">
    <source>
        <dbReference type="EMBL" id="PIP86335.1"/>
    </source>
</evidence>
<feature type="compositionally biased region" description="Basic and acidic residues" evidence="2">
    <location>
        <begin position="114"/>
        <end position="123"/>
    </location>
</feature>
<accession>A0A2H0DVY3</accession>
<dbReference type="SUPFAM" id="SSF109635">
    <property type="entry name" value="DnaK suppressor protein DksA, alpha-hairpin domain"/>
    <property type="match status" value="1"/>
</dbReference>
<organism evidence="3 4">
    <name type="scientific">Candidatus Campbellbacteria bacterium CG22_combo_CG10-13_8_21_14_all_43_18</name>
    <dbReference type="NCBI Taxonomy" id="1974530"/>
    <lineage>
        <taxon>Bacteria</taxon>
        <taxon>Candidatus Campbelliibacteriota</taxon>
    </lineage>
</organism>
<dbReference type="PANTHER" id="PTHR33823:SF4">
    <property type="entry name" value="GENERAL STRESS PROTEIN 16O"/>
    <property type="match status" value="1"/>
</dbReference>
<protein>
    <submittedName>
        <fullName evidence="3">Uncharacterized protein</fullName>
    </submittedName>
</protein>
<comment type="caution">
    <text evidence="3">The sequence shown here is derived from an EMBL/GenBank/DDBJ whole genome shotgun (WGS) entry which is preliminary data.</text>
</comment>
<proteinExistence type="predicted"/>
<evidence type="ECO:0000256" key="1">
    <source>
        <dbReference type="PROSITE-ProRule" id="PRU00510"/>
    </source>
</evidence>
<evidence type="ECO:0000256" key="2">
    <source>
        <dbReference type="SAM" id="MobiDB-lite"/>
    </source>
</evidence>